<dbReference type="RefSeq" id="WP_090774406.1">
    <property type="nucleotide sequence ID" value="NZ_FMYM01000001.1"/>
</dbReference>
<gene>
    <name evidence="2" type="ORF">SAMN05421737_101167</name>
</gene>
<dbReference type="AlphaFoldDB" id="A0A1G6GJX0"/>
<dbReference type="InterPro" id="IPR025334">
    <property type="entry name" value="DUF4240"/>
</dbReference>
<dbReference type="OrthoDB" id="6200718at2"/>
<sequence>MDKQTFWQLINQSRQQEEPEEWLLEVLSSKGEDAAVGFEYMVRSLMQKSYMSSLWGAAYVLMDGCSDDTFDYFRGWLIAQGEEVFNKVLQNHEYLAEYISEENLDEEGYPQNEELLTVGLDTLTVMRTGDIDWDDDVWAAMDDALQKLGLVESHRIELDWEEEDLPERFPRLWKRFGEDPLPLDLDEE</sequence>
<dbReference type="Pfam" id="PF14024">
    <property type="entry name" value="DUF4240"/>
    <property type="match status" value="1"/>
</dbReference>
<accession>A0A1G6GJX0</accession>
<evidence type="ECO:0000313" key="3">
    <source>
        <dbReference type="Proteomes" id="UP000242662"/>
    </source>
</evidence>
<organism evidence="2 3">
    <name type="scientific">Shouchella lonarensis</name>
    <dbReference type="NCBI Taxonomy" id="1464122"/>
    <lineage>
        <taxon>Bacteria</taxon>
        <taxon>Bacillati</taxon>
        <taxon>Bacillota</taxon>
        <taxon>Bacilli</taxon>
        <taxon>Bacillales</taxon>
        <taxon>Bacillaceae</taxon>
        <taxon>Shouchella</taxon>
    </lineage>
</organism>
<evidence type="ECO:0000259" key="1">
    <source>
        <dbReference type="Pfam" id="PF14024"/>
    </source>
</evidence>
<dbReference type="STRING" id="1464122.SAMN05421737_101167"/>
<reference evidence="3" key="1">
    <citation type="submission" date="2016-09" db="EMBL/GenBank/DDBJ databases">
        <authorList>
            <person name="Varghese N."/>
            <person name="Submissions S."/>
        </authorList>
    </citation>
    <scope>NUCLEOTIDE SEQUENCE [LARGE SCALE GENOMIC DNA]</scope>
    <source>
        <strain evidence="3">25nlg</strain>
    </source>
</reference>
<dbReference type="Proteomes" id="UP000242662">
    <property type="component" value="Unassembled WGS sequence"/>
</dbReference>
<evidence type="ECO:0000313" key="2">
    <source>
        <dbReference type="EMBL" id="SDB82298.1"/>
    </source>
</evidence>
<proteinExistence type="predicted"/>
<protein>
    <recommendedName>
        <fullName evidence="1">DUF4240 domain-containing protein</fullName>
    </recommendedName>
</protein>
<feature type="domain" description="DUF4240" evidence="1">
    <location>
        <begin position="1"/>
        <end position="119"/>
    </location>
</feature>
<name>A0A1G6GJX0_9BACI</name>
<keyword evidence="3" id="KW-1185">Reference proteome</keyword>
<dbReference type="EMBL" id="FMYM01000001">
    <property type="protein sequence ID" value="SDB82298.1"/>
    <property type="molecule type" value="Genomic_DNA"/>
</dbReference>